<name>A0AAN1MQB8_9BURK</name>
<accession>A0AAN1MQB8</accession>
<dbReference type="KEGG" id="phs:C2L64_44610"/>
<dbReference type="AlphaFoldDB" id="A0AAN1MQB8"/>
<evidence type="ECO:0000313" key="1">
    <source>
        <dbReference type="EMBL" id="AUT75474.1"/>
    </source>
</evidence>
<evidence type="ECO:0000313" key="2">
    <source>
        <dbReference type="Proteomes" id="UP000236649"/>
    </source>
</evidence>
<dbReference type="EMBL" id="CP026108">
    <property type="protein sequence ID" value="AUT75474.1"/>
    <property type="molecule type" value="Genomic_DNA"/>
</dbReference>
<proteinExistence type="predicted"/>
<organism evidence="1 2">
    <name type="scientific">Paraburkholderia hospita</name>
    <dbReference type="NCBI Taxonomy" id="169430"/>
    <lineage>
        <taxon>Bacteria</taxon>
        <taxon>Pseudomonadati</taxon>
        <taxon>Pseudomonadota</taxon>
        <taxon>Betaproteobacteria</taxon>
        <taxon>Burkholderiales</taxon>
        <taxon>Burkholderiaceae</taxon>
        <taxon>Paraburkholderia</taxon>
    </lineage>
</organism>
<reference evidence="1 2" key="1">
    <citation type="submission" date="2018-01" db="EMBL/GenBank/DDBJ databases">
        <title>Species boundaries and ecological features among Paraburkholderia terrae DSMZ17804T, P. hospita DSMZ17164T and P. caribensis DSMZ13236T.</title>
        <authorList>
            <person name="Pratama A.A."/>
        </authorList>
    </citation>
    <scope>NUCLEOTIDE SEQUENCE [LARGE SCALE GENOMIC DNA]</scope>
    <source>
        <strain evidence="1 2">DSM 17164</strain>
    </source>
</reference>
<sequence length="63" mass="6827">MTGAKPMQCGGCGGADFRLFTADAEVRIAVECQQCKDVSYIQPSPAKLAIEWDDKSDGRLTVF</sequence>
<gene>
    <name evidence="1" type="ORF">C2L64_44610</name>
</gene>
<dbReference type="Proteomes" id="UP000236649">
    <property type="component" value="Chromosome 4"/>
</dbReference>
<protein>
    <submittedName>
        <fullName evidence="1">Uncharacterized protein</fullName>
    </submittedName>
</protein>